<proteinExistence type="predicted"/>
<feature type="non-terminal residue" evidence="1">
    <location>
        <position position="1"/>
    </location>
</feature>
<protein>
    <submittedName>
        <fullName evidence="1">Uncharacterized protein</fullName>
    </submittedName>
</protein>
<sequence>VIILELNKQYTTFEKDSNEVKFMIHRVSQRLAEIESFMWNLLNSDEDIPKDEKLWMKTKLAGKDGEFISNFREMSKSMEEDCASELEEMGIEVPKDFEPERNKLGQSSRSEAFNNEEYELIEDEKEKCMFRRRKKEEYL</sequence>
<organism evidence="1 2">
    <name type="scientific">Papaver nudicaule</name>
    <name type="common">Iceland poppy</name>
    <dbReference type="NCBI Taxonomy" id="74823"/>
    <lineage>
        <taxon>Eukaryota</taxon>
        <taxon>Viridiplantae</taxon>
        <taxon>Streptophyta</taxon>
        <taxon>Embryophyta</taxon>
        <taxon>Tracheophyta</taxon>
        <taxon>Spermatophyta</taxon>
        <taxon>Magnoliopsida</taxon>
        <taxon>Ranunculales</taxon>
        <taxon>Papaveraceae</taxon>
        <taxon>Papaveroideae</taxon>
        <taxon>Papaver</taxon>
    </lineage>
</organism>
<evidence type="ECO:0000313" key="2">
    <source>
        <dbReference type="Proteomes" id="UP001177140"/>
    </source>
</evidence>
<gene>
    <name evidence="1" type="ORF">MKW94_007296</name>
</gene>
<dbReference type="Proteomes" id="UP001177140">
    <property type="component" value="Unassembled WGS sequence"/>
</dbReference>
<accession>A0AA42B2B6</accession>
<keyword evidence="2" id="KW-1185">Reference proteome</keyword>
<name>A0AA42B2B6_PAPNU</name>
<reference evidence="1" key="1">
    <citation type="submission" date="2022-03" db="EMBL/GenBank/DDBJ databases">
        <title>A functionally conserved STORR gene fusion in Papaver species that diverged 16.8 million years ago.</title>
        <authorList>
            <person name="Catania T."/>
        </authorList>
    </citation>
    <scope>NUCLEOTIDE SEQUENCE</scope>
    <source>
        <strain evidence="1">S-191538</strain>
    </source>
</reference>
<dbReference type="AlphaFoldDB" id="A0AA42B2B6"/>
<dbReference type="EMBL" id="JAJJMA010308651">
    <property type="protein sequence ID" value="MCL7048823.1"/>
    <property type="molecule type" value="Genomic_DNA"/>
</dbReference>
<comment type="caution">
    <text evidence="1">The sequence shown here is derived from an EMBL/GenBank/DDBJ whole genome shotgun (WGS) entry which is preliminary data.</text>
</comment>
<evidence type="ECO:0000313" key="1">
    <source>
        <dbReference type="EMBL" id="MCL7048823.1"/>
    </source>
</evidence>
<feature type="non-terminal residue" evidence="1">
    <location>
        <position position="139"/>
    </location>
</feature>